<evidence type="ECO:0000313" key="4">
    <source>
        <dbReference type="Proteomes" id="UP001188597"/>
    </source>
</evidence>
<dbReference type="PANTHER" id="PTHR10353">
    <property type="entry name" value="GLYCOSYL HYDROLASE"/>
    <property type="match status" value="1"/>
</dbReference>
<evidence type="ECO:0000256" key="2">
    <source>
        <dbReference type="RuleBase" id="RU003690"/>
    </source>
</evidence>
<comment type="caution">
    <text evidence="3">The sequence shown here is derived from an EMBL/GenBank/DDBJ whole genome shotgun (WGS) entry which is preliminary data.</text>
</comment>
<dbReference type="Proteomes" id="UP001188597">
    <property type="component" value="Unassembled WGS sequence"/>
</dbReference>
<dbReference type="EMBL" id="JAVXUP010000805">
    <property type="protein sequence ID" value="KAK3020621.1"/>
    <property type="molecule type" value="Genomic_DNA"/>
</dbReference>
<sequence length="109" mass="12786">MYKERNPDDDKEDREDFVHFAKNCFENFGDRVKFWITINEPNTYADLGYIQGKYPPARCSKPFGNCYAGNSDVEPLIAMHNMLLAHAKAVKLYREQFQAISRPLKRICY</sequence>
<gene>
    <name evidence="3" type="ORF">RJ639_047842</name>
</gene>
<protein>
    <recommendedName>
        <fullName evidence="5">Beta-glucosidase</fullName>
    </recommendedName>
</protein>
<dbReference type="InterPro" id="IPR001360">
    <property type="entry name" value="Glyco_hydro_1"/>
</dbReference>
<evidence type="ECO:0000256" key="1">
    <source>
        <dbReference type="ARBA" id="ARBA00010838"/>
    </source>
</evidence>
<reference evidence="3" key="1">
    <citation type="submission" date="2022-12" db="EMBL/GenBank/DDBJ databases">
        <title>Draft genome assemblies for two species of Escallonia (Escalloniales).</title>
        <authorList>
            <person name="Chanderbali A."/>
            <person name="Dervinis C."/>
            <person name="Anghel I."/>
            <person name="Soltis D."/>
            <person name="Soltis P."/>
            <person name="Zapata F."/>
        </authorList>
    </citation>
    <scope>NUCLEOTIDE SEQUENCE</scope>
    <source>
        <strain evidence="3">UCBG64.0493</strain>
        <tissue evidence="3">Leaf</tissue>
    </source>
</reference>
<dbReference type="GO" id="GO:0008422">
    <property type="term" value="F:beta-glucosidase activity"/>
    <property type="evidence" value="ECO:0007669"/>
    <property type="project" value="TreeGrafter"/>
</dbReference>
<evidence type="ECO:0000313" key="3">
    <source>
        <dbReference type="EMBL" id="KAK3020621.1"/>
    </source>
</evidence>
<dbReference type="SUPFAM" id="SSF51445">
    <property type="entry name" value="(Trans)glycosidases"/>
    <property type="match status" value="1"/>
</dbReference>
<accession>A0AA88W3T4</accession>
<comment type="similarity">
    <text evidence="1 2">Belongs to the glycosyl hydrolase 1 family.</text>
</comment>
<proteinExistence type="inferred from homology"/>
<dbReference type="PANTHER" id="PTHR10353:SF175">
    <property type="entry name" value="BETA-GLUCOSIDASE 18-LIKE ISOFORM X1"/>
    <property type="match status" value="1"/>
</dbReference>
<dbReference type="InterPro" id="IPR017853">
    <property type="entry name" value="GH"/>
</dbReference>
<dbReference type="Gene3D" id="3.20.20.80">
    <property type="entry name" value="Glycosidases"/>
    <property type="match status" value="1"/>
</dbReference>
<evidence type="ECO:0008006" key="5">
    <source>
        <dbReference type="Google" id="ProtNLM"/>
    </source>
</evidence>
<organism evidence="3 4">
    <name type="scientific">Escallonia herrerae</name>
    <dbReference type="NCBI Taxonomy" id="1293975"/>
    <lineage>
        <taxon>Eukaryota</taxon>
        <taxon>Viridiplantae</taxon>
        <taxon>Streptophyta</taxon>
        <taxon>Embryophyta</taxon>
        <taxon>Tracheophyta</taxon>
        <taxon>Spermatophyta</taxon>
        <taxon>Magnoliopsida</taxon>
        <taxon>eudicotyledons</taxon>
        <taxon>Gunneridae</taxon>
        <taxon>Pentapetalae</taxon>
        <taxon>asterids</taxon>
        <taxon>campanulids</taxon>
        <taxon>Escalloniales</taxon>
        <taxon>Escalloniaceae</taxon>
        <taxon>Escallonia</taxon>
    </lineage>
</organism>
<name>A0AA88W3T4_9ASTE</name>
<dbReference type="AlphaFoldDB" id="A0AA88W3T4"/>
<dbReference type="Pfam" id="PF00232">
    <property type="entry name" value="Glyco_hydro_1"/>
    <property type="match status" value="1"/>
</dbReference>
<keyword evidence="4" id="KW-1185">Reference proteome</keyword>
<dbReference type="GO" id="GO:0005975">
    <property type="term" value="P:carbohydrate metabolic process"/>
    <property type="evidence" value="ECO:0007669"/>
    <property type="project" value="InterPro"/>
</dbReference>